<feature type="transmembrane region" description="Helical" evidence="7">
    <location>
        <begin position="206"/>
        <end position="225"/>
    </location>
</feature>
<name>A0A137P7U6_CONC2</name>
<evidence type="ECO:0000256" key="6">
    <source>
        <dbReference type="SAM" id="MobiDB-lite"/>
    </source>
</evidence>
<feature type="compositionally biased region" description="Basic and acidic residues" evidence="6">
    <location>
        <begin position="55"/>
        <end position="70"/>
    </location>
</feature>
<gene>
    <name evidence="9" type="ORF">CONCODRAFT_78547</name>
</gene>
<dbReference type="Gene3D" id="1.20.1720.10">
    <property type="entry name" value="Multidrug resistance protein D"/>
    <property type="match status" value="1"/>
</dbReference>
<keyword evidence="2" id="KW-0813">Transport</keyword>
<protein>
    <submittedName>
        <fullName evidence="9">MFS general substrate transporter</fullName>
    </submittedName>
</protein>
<keyword evidence="5 7" id="KW-0472">Membrane</keyword>
<keyword evidence="4 7" id="KW-1133">Transmembrane helix</keyword>
<feature type="transmembrane region" description="Helical" evidence="7">
    <location>
        <begin position="472"/>
        <end position="495"/>
    </location>
</feature>
<accession>A0A137P7U6</accession>
<keyword evidence="10" id="KW-1185">Reference proteome</keyword>
<sequence>MAQLNSENLNNSNFSISTLGNSINNAELAQDTIRSQSQFISSYSSQAIPKNANCSEKRPVRNDEQHNASEKKTYSYSTKIFYLALMGIAGLMGPLASNMNVPALESIASDFKTDYATASVTVTIFLIALGIGPLIWAMLSDAYGRKWFTVASMIIFALGSLGCALSTSIKMLIAMRLFQGMGSSASMVIGIGVISDIFPKSEMGRAIGAFSAGPLLGPVIGPIIGGYMSQYVGWRSLFYLSTGLAAVLAVLVTIFYKETMNPSRKLPAPITRNNETGKLEFSKSLPNPFSCLLFLKHVDVVLLCIWASFLYGAYYANSISQPITVGALYHLSTSQVGLTFIAIGVGNIIGATGTGYMSDYFVNRYSSKHNGQASPPELRLKVTFIGAIVIIAAVLMNGWFINYNFPLPDILFSQFLIGLSMTSMNCGISNYYVESFPSKSSSVYACNTAVRIIFASITSAITTPILNKIGPGYTFTFYAGLELLGLLILICMLFFGPKIRSITRN</sequence>
<feature type="transmembrane region" description="Helical" evidence="7">
    <location>
        <begin position="173"/>
        <end position="194"/>
    </location>
</feature>
<dbReference type="Proteomes" id="UP000070444">
    <property type="component" value="Unassembled WGS sequence"/>
</dbReference>
<evidence type="ECO:0000313" key="9">
    <source>
        <dbReference type="EMBL" id="KXN71076.1"/>
    </source>
</evidence>
<dbReference type="PRINTS" id="PR01036">
    <property type="entry name" value="TCRTETB"/>
</dbReference>
<feature type="transmembrane region" description="Helical" evidence="7">
    <location>
        <begin position="80"/>
        <end position="96"/>
    </location>
</feature>
<dbReference type="AlphaFoldDB" id="A0A137P7U6"/>
<dbReference type="InterPro" id="IPR011701">
    <property type="entry name" value="MFS"/>
</dbReference>
<evidence type="ECO:0000256" key="3">
    <source>
        <dbReference type="ARBA" id="ARBA00022692"/>
    </source>
</evidence>
<dbReference type="InterPro" id="IPR020846">
    <property type="entry name" value="MFS_dom"/>
</dbReference>
<evidence type="ECO:0000256" key="5">
    <source>
        <dbReference type="ARBA" id="ARBA00023136"/>
    </source>
</evidence>
<dbReference type="EMBL" id="KQ964485">
    <property type="protein sequence ID" value="KXN71076.1"/>
    <property type="molecule type" value="Genomic_DNA"/>
</dbReference>
<dbReference type="STRING" id="796925.A0A137P7U6"/>
<feature type="domain" description="Major facilitator superfamily (MFS) profile" evidence="8">
    <location>
        <begin position="82"/>
        <end position="497"/>
    </location>
</feature>
<evidence type="ECO:0000259" key="8">
    <source>
        <dbReference type="PROSITE" id="PS50850"/>
    </source>
</evidence>
<dbReference type="OrthoDB" id="3936150at2759"/>
<dbReference type="SUPFAM" id="SSF103473">
    <property type="entry name" value="MFS general substrate transporter"/>
    <property type="match status" value="1"/>
</dbReference>
<reference evidence="9 10" key="1">
    <citation type="journal article" date="2015" name="Genome Biol. Evol.">
        <title>Phylogenomic analyses indicate that early fungi evolved digesting cell walls of algal ancestors of land plants.</title>
        <authorList>
            <person name="Chang Y."/>
            <person name="Wang S."/>
            <person name="Sekimoto S."/>
            <person name="Aerts A.L."/>
            <person name="Choi C."/>
            <person name="Clum A."/>
            <person name="LaButti K.M."/>
            <person name="Lindquist E.A."/>
            <person name="Yee Ngan C."/>
            <person name="Ohm R.A."/>
            <person name="Salamov A.A."/>
            <person name="Grigoriev I.V."/>
            <person name="Spatafora J.W."/>
            <person name="Berbee M.L."/>
        </authorList>
    </citation>
    <scope>NUCLEOTIDE SEQUENCE [LARGE SCALE GENOMIC DNA]</scope>
    <source>
        <strain evidence="9 10">NRRL 28638</strain>
    </source>
</reference>
<dbReference type="PROSITE" id="PS50850">
    <property type="entry name" value="MFS"/>
    <property type="match status" value="1"/>
</dbReference>
<dbReference type="PANTHER" id="PTHR23502:SF51">
    <property type="entry name" value="QUINIDINE RESISTANCE PROTEIN 1-RELATED"/>
    <property type="match status" value="1"/>
</dbReference>
<dbReference type="InterPro" id="IPR036259">
    <property type="entry name" value="MFS_trans_sf"/>
</dbReference>
<evidence type="ECO:0000256" key="4">
    <source>
        <dbReference type="ARBA" id="ARBA00022989"/>
    </source>
</evidence>
<evidence type="ECO:0000256" key="1">
    <source>
        <dbReference type="ARBA" id="ARBA00004141"/>
    </source>
</evidence>
<feature type="transmembrane region" description="Helical" evidence="7">
    <location>
        <begin position="237"/>
        <end position="256"/>
    </location>
</feature>
<comment type="subcellular location">
    <subcellularLocation>
        <location evidence="1">Membrane</location>
        <topology evidence="1">Multi-pass membrane protein</topology>
    </subcellularLocation>
</comment>
<keyword evidence="3 7" id="KW-0812">Transmembrane</keyword>
<feature type="transmembrane region" description="Helical" evidence="7">
    <location>
        <begin position="336"/>
        <end position="357"/>
    </location>
</feature>
<proteinExistence type="predicted"/>
<evidence type="ECO:0000256" key="7">
    <source>
        <dbReference type="SAM" id="Phobius"/>
    </source>
</evidence>
<dbReference type="GO" id="GO:0005886">
    <property type="term" value="C:plasma membrane"/>
    <property type="evidence" value="ECO:0007669"/>
    <property type="project" value="TreeGrafter"/>
</dbReference>
<dbReference type="PANTHER" id="PTHR23502">
    <property type="entry name" value="MAJOR FACILITATOR SUPERFAMILY"/>
    <property type="match status" value="1"/>
</dbReference>
<feature type="transmembrane region" description="Helical" evidence="7">
    <location>
        <begin position="445"/>
        <end position="466"/>
    </location>
</feature>
<feature type="transmembrane region" description="Helical" evidence="7">
    <location>
        <begin position="116"/>
        <end position="136"/>
    </location>
</feature>
<dbReference type="GO" id="GO:0022857">
    <property type="term" value="F:transmembrane transporter activity"/>
    <property type="evidence" value="ECO:0007669"/>
    <property type="project" value="InterPro"/>
</dbReference>
<feature type="transmembrane region" description="Helical" evidence="7">
    <location>
        <begin position="378"/>
        <end position="400"/>
    </location>
</feature>
<dbReference type="Pfam" id="PF07690">
    <property type="entry name" value="MFS_1"/>
    <property type="match status" value="1"/>
</dbReference>
<feature type="transmembrane region" description="Helical" evidence="7">
    <location>
        <begin position="412"/>
        <end position="433"/>
    </location>
</feature>
<organism evidence="9 10">
    <name type="scientific">Conidiobolus coronatus (strain ATCC 28846 / CBS 209.66 / NRRL 28638)</name>
    <name type="common">Delacroixia coronata</name>
    <dbReference type="NCBI Taxonomy" id="796925"/>
    <lineage>
        <taxon>Eukaryota</taxon>
        <taxon>Fungi</taxon>
        <taxon>Fungi incertae sedis</taxon>
        <taxon>Zoopagomycota</taxon>
        <taxon>Entomophthoromycotina</taxon>
        <taxon>Entomophthoromycetes</taxon>
        <taxon>Entomophthorales</taxon>
        <taxon>Ancylistaceae</taxon>
        <taxon>Conidiobolus</taxon>
    </lineage>
</organism>
<feature type="region of interest" description="Disordered" evidence="6">
    <location>
        <begin position="51"/>
        <end position="70"/>
    </location>
</feature>
<feature type="transmembrane region" description="Helical" evidence="7">
    <location>
        <begin position="293"/>
        <end position="316"/>
    </location>
</feature>
<feature type="transmembrane region" description="Helical" evidence="7">
    <location>
        <begin position="148"/>
        <end position="167"/>
    </location>
</feature>
<evidence type="ECO:0000256" key="2">
    <source>
        <dbReference type="ARBA" id="ARBA00022448"/>
    </source>
</evidence>
<evidence type="ECO:0000313" key="10">
    <source>
        <dbReference type="Proteomes" id="UP000070444"/>
    </source>
</evidence>